<dbReference type="FunFam" id="2.60.40.150:FF:000001">
    <property type="entry name" value="Regulating synaptic membrane exocytosis 3, isoform CRA_a"/>
    <property type="match status" value="1"/>
</dbReference>
<feature type="compositionally biased region" description="Low complexity" evidence="10">
    <location>
        <begin position="412"/>
        <end position="431"/>
    </location>
</feature>
<dbReference type="InterPro" id="IPR036034">
    <property type="entry name" value="PDZ_sf"/>
</dbReference>
<gene>
    <name evidence="16" type="primary">RIMS1</name>
</gene>
<evidence type="ECO:0000313" key="15">
    <source>
        <dbReference type="Proteomes" id="UP000515165"/>
    </source>
</evidence>
<dbReference type="PANTHER" id="PTHR12157">
    <property type="entry name" value="REGULATING SYNAPTIC MEMBRANE EXOCYTOSIS PROTEIN"/>
    <property type="match status" value="1"/>
</dbReference>
<dbReference type="GO" id="GO:0031267">
    <property type="term" value="F:small GTPase binding"/>
    <property type="evidence" value="ECO:0007669"/>
    <property type="project" value="InterPro"/>
</dbReference>
<feature type="compositionally biased region" description="Basic and acidic residues" evidence="10">
    <location>
        <begin position="462"/>
        <end position="475"/>
    </location>
</feature>
<dbReference type="Pfam" id="PF00168">
    <property type="entry name" value="C2"/>
    <property type="match status" value="2"/>
</dbReference>
<feature type="compositionally biased region" description="Acidic residues" evidence="10">
    <location>
        <begin position="545"/>
        <end position="555"/>
    </location>
</feature>
<dbReference type="GO" id="GO:0006886">
    <property type="term" value="P:intracellular protein transport"/>
    <property type="evidence" value="ECO:0007669"/>
    <property type="project" value="InterPro"/>
</dbReference>
<feature type="compositionally biased region" description="Basic and acidic residues" evidence="10">
    <location>
        <begin position="992"/>
        <end position="1009"/>
    </location>
</feature>
<feature type="compositionally biased region" description="Polar residues" evidence="10">
    <location>
        <begin position="218"/>
        <end position="235"/>
    </location>
</feature>
<evidence type="ECO:0000256" key="4">
    <source>
        <dbReference type="ARBA" id="ARBA00022771"/>
    </source>
</evidence>
<evidence type="ECO:0000259" key="13">
    <source>
        <dbReference type="PROSITE" id="PS50178"/>
    </source>
</evidence>
<dbReference type="GO" id="GO:0048167">
    <property type="term" value="P:regulation of synaptic plasticity"/>
    <property type="evidence" value="ECO:0007669"/>
    <property type="project" value="TreeGrafter"/>
</dbReference>
<dbReference type="GO" id="GO:0042391">
    <property type="term" value="P:regulation of membrane potential"/>
    <property type="evidence" value="ECO:0007669"/>
    <property type="project" value="TreeGrafter"/>
</dbReference>
<feature type="compositionally biased region" description="Basic and acidic residues" evidence="10">
    <location>
        <begin position="1064"/>
        <end position="1080"/>
    </location>
</feature>
<evidence type="ECO:0000256" key="5">
    <source>
        <dbReference type="ARBA" id="ARBA00022782"/>
    </source>
</evidence>
<dbReference type="GO" id="GO:0042734">
    <property type="term" value="C:presynaptic membrane"/>
    <property type="evidence" value="ECO:0007669"/>
    <property type="project" value="TreeGrafter"/>
</dbReference>
<evidence type="ECO:0000256" key="8">
    <source>
        <dbReference type="ARBA" id="ARBA00034103"/>
    </source>
</evidence>
<reference evidence="16" key="1">
    <citation type="submission" date="2025-08" db="UniProtKB">
        <authorList>
            <consortium name="RefSeq"/>
        </authorList>
    </citation>
    <scope>IDENTIFICATION</scope>
    <source>
        <tissue evidence="16">Blood</tissue>
    </source>
</reference>
<feature type="domain" description="PDZ" evidence="12">
    <location>
        <begin position="605"/>
        <end position="691"/>
    </location>
</feature>
<evidence type="ECO:0000256" key="7">
    <source>
        <dbReference type="ARBA" id="ARBA00023018"/>
    </source>
</evidence>
<feature type="region of interest" description="Disordered" evidence="10">
    <location>
        <begin position="1187"/>
        <end position="1232"/>
    </location>
</feature>
<feature type="compositionally biased region" description="Basic and acidic residues" evidence="10">
    <location>
        <begin position="305"/>
        <end position="357"/>
    </location>
</feature>
<dbReference type="SUPFAM" id="SSF50156">
    <property type="entry name" value="PDZ domain-like"/>
    <property type="match status" value="1"/>
</dbReference>
<feature type="compositionally biased region" description="Polar residues" evidence="10">
    <location>
        <begin position="183"/>
        <end position="199"/>
    </location>
</feature>
<dbReference type="InterPro" id="IPR011011">
    <property type="entry name" value="Znf_FYVE_PHD"/>
</dbReference>
<feature type="compositionally biased region" description="Basic and acidic residues" evidence="10">
    <location>
        <begin position="204"/>
        <end position="217"/>
    </location>
</feature>
<dbReference type="PROSITE" id="PS50106">
    <property type="entry name" value="PDZ"/>
    <property type="match status" value="1"/>
</dbReference>
<feature type="compositionally biased region" description="Polar residues" evidence="10">
    <location>
        <begin position="935"/>
        <end position="944"/>
    </location>
</feature>
<dbReference type="InterPro" id="IPR010911">
    <property type="entry name" value="Rab_BD"/>
</dbReference>
<dbReference type="FunFam" id="2.60.40.150:FF:000003">
    <property type="entry name" value="Regulating synaptic membrane exocytosis protein 2"/>
    <property type="match status" value="1"/>
</dbReference>
<feature type="domain" description="C2" evidence="11">
    <location>
        <begin position="1302"/>
        <end position="1420"/>
    </location>
</feature>
<name>A0A6J2DSH2_ZALCA</name>
<keyword evidence="1" id="KW-0597">Phosphoprotein</keyword>
<dbReference type="InterPro" id="IPR013083">
    <property type="entry name" value="Znf_RING/FYVE/PHD"/>
</dbReference>
<feature type="compositionally biased region" description="Basic residues" evidence="10">
    <location>
        <begin position="377"/>
        <end position="388"/>
    </location>
</feature>
<dbReference type="GO" id="GO:0030154">
    <property type="term" value="P:cell differentiation"/>
    <property type="evidence" value="ECO:0007669"/>
    <property type="project" value="UniProtKB-KW"/>
</dbReference>
<dbReference type="RefSeq" id="XP_027457617.1">
    <property type="nucleotide sequence ID" value="XM_027601816.1"/>
</dbReference>
<feature type="region of interest" description="Disordered" evidence="10">
    <location>
        <begin position="698"/>
        <end position="732"/>
    </location>
</feature>
<dbReference type="Gene3D" id="2.30.42.10">
    <property type="match status" value="1"/>
</dbReference>
<dbReference type="CDD" id="cd04028">
    <property type="entry name" value="C2B_RIM1alpha"/>
    <property type="match status" value="1"/>
</dbReference>
<feature type="domain" description="FYVE-type" evidence="13">
    <location>
        <begin position="110"/>
        <end position="170"/>
    </location>
</feature>
<feature type="compositionally biased region" description="Basic and acidic residues" evidence="10">
    <location>
        <begin position="1093"/>
        <end position="1106"/>
    </location>
</feature>
<keyword evidence="3" id="KW-0677">Repeat</keyword>
<keyword evidence="2" id="KW-0479">Metal-binding</keyword>
<feature type="region of interest" description="Disordered" evidence="10">
    <location>
        <begin position="182"/>
        <end position="555"/>
    </location>
</feature>
<dbReference type="Gene3D" id="3.30.40.10">
    <property type="entry name" value="Zinc/RING finger domain, C3HC4 (zinc finger)"/>
    <property type="match status" value="1"/>
</dbReference>
<dbReference type="InterPro" id="IPR035892">
    <property type="entry name" value="C2_domain_sf"/>
</dbReference>
<feature type="compositionally biased region" description="Low complexity" evidence="10">
    <location>
        <begin position="700"/>
        <end position="716"/>
    </location>
</feature>
<evidence type="ECO:0000259" key="14">
    <source>
        <dbReference type="PROSITE" id="PS50916"/>
    </source>
</evidence>
<keyword evidence="6" id="KW-0862">Zinc</keyword>
<dbReference type="InterPro" id="IPR039032">
    <property type="entry name" value="Rim-like"/>
</dbReference>
<organism evidence="15 16">
    <name type="scientific">Zalophus californianus</name>
    <name type="common">California sealion</name>
    <dbReference type="NCBI Taxonomy" id="9704"/>
    <lineage>
        <taxon>Eukaryota</taxon>
        <taxon>Metazoa</taxon>
        <taxon>Chordata</taxon>
        <taxon>Craniata</taxon>
        <taxon>Vertebrata</taxon>
        <taxon>Euteleostomi</taxon>
        <taxon>Mammalia</taxon>
        <taxon>Eutheria</taxon>
        <taxon>Laurasiatheria</taxon>
        <taxon>Carnivora</taxon>
        <taxon>Caniformia</taxon>
        <taxon>Pinnipedia</taxon>
        <taxon>Otariidae</taxon>
        <taxon>Zalophus</taxon>
    </lineage>
</organism>
<dbReference type="FunFam" id="2.30.42.10:FF:000003">
    <property type="entry name" value="Regulating synaptic membrane exocytosis protein 1, putative"/>
    <property type="match status" value="1"/>
</dbReference>
<dbReference type="GO" id="GO:0008270">
    <property type="term" value="F:zinc ion binding"/>
    <property type="evidence" value="ECO:0007669"/>
    <property type="project" value="UniProtKB-KW"/>
</dbReference>
<protein>
    <submittedName>
        <fullName evidence="16">Regulating synaptic membrane exocytosis protein 1 isoform X27</fullName>
    </submittedName>
</protein>
<evidence type="ECO:0000256" key="3">
    <source>
        <dbReference type="ARBA" id="ARBA00022737"/>
    </source>
</evidence>
<dbReference type="Pfam" id="PF22601">
    <property type="entry name" value="RIM2a_ZnF"/>
    <property type="match status" value="1"/>
</dbReference>
<evidence type="ECO:0000256" key="10">
    <source>
        <dbReference type="SAM" id="MobiDB-lite"/>
    </source>
</evidence>
<dbReference type="InterPro" id="IPR000008">
    <property type="entry name" value="C2_dom"/>
</dbReference>
<dbReference type="PANTHER" id="PTHR12157:SF18">
    <property type="entry name" value="REGULATING SYNAPTIC MEMBRANE EXOCYTOSIS PROTEIN 1"/>
    <property type="match status" value="1"/>
</dbReference>
<feature type="compositionally biased region" description="Polar residues" evidence="10">
    <location>
        <begin position="497"/>
        <end position="509"/>
    </location>
</feature>
<proteinExistence type="predicted"/>
<keyword evidence="15" id="KW-1185">Reference proteome</keyword>
<dbReference type="CTD" id="22999"/>
<evidence type="ECO:0000259" key="11">
    <source>
        <dbReference type="PROSITE" id="PS50004"/>
    </source>
</evidence>
<keyword evidence="5" id="KW-0221">Differentiation</keyword>
<dbReference type="GO" id="GO:2000300">
    <property type="term" value="P:regulation of synaptic vesicle exocytosis"/>
    <property type="evidence" value="ECO:0007669"/>
    <property type="project" value="TreeGrafter"/>
</dbReference>
<dbReference type="Gene3D" id="2.60.40.150">
    <property type="entry name" value="C2 domain"/>
    <property type="match status" value="2"/>
</dbReference>
<comment type="subcellular location">
    <subcellularLocation>
        <location evidence="8">Synapse</location>
    </subcellularLocation>
</comment>
<dbReference type="GeneID" id="113926635"/>
<dbReference type="SUPFAM" id="SSF57903">
    <property type="entry name" value="FYVE/PHD zinc finger"/>
    <property type="match status" value="1"/>
</dbReference>
<dbReference type="GO" id="GO:0050806">
    <property type="term" value="P:positive regulation of synaptic transmission"/>
    <property type="evidence" value="ECO:0007669"/>
    <property type="project" value="TreeGrafter"/>
</dbReference>
<dbReference type="InterPro" id="IPR001478">
    <property type="entry name" value="PDZ"/>
</dbReference>
<dbReference type="SUPFAM" id="SSF49562">
    <property type="entry name" value="C2 domain (Calcium/lipid-binding domain, CaLB)"/>
    <property type="match status" value="2"/>
</dbReference>
<accession>A0A6J2DSH2</accession>
<feature type="compositionally biased region" description="Basic residues" evidence="10">
    <location>
        <begin position="515"/>
        <end position="527"/>
    </location>
</feature>
<feature type="region of interest" description="Disordered" evidence="10">
    <location>
        <begin position="1034"/>
        <end position="1158"/>
    </location>
</feature>
<dbReference type="GO" id="GO:0048791">
    <property type="term" value="P:calcium ion-regulated exocytosis of neurotransmitter"/>
    <property type="evidence" value="ECO:0007669"/>
    <property type="project" value="TreeGrafter"/>
</dbReference>
<evidence type="ECO:0000256" key="1">
    <source>
        <dbReference type="ARBA" id="ARBA00022553"/>
    </source>
</evidence>
<dbReference type="PROSITE" id="PS50178">
    <property type="entry name" value="ZF_FYVE"/>
    <property type="match status" value="1"/>
</dbReference>
<dbReference type="Proteomes" id="UP000515165">
    <property type="component" value="Chromosome 7"/>
</dbReference>
<keyword evidence="4 9" id="KW-0863">Zinc-finger</keyword>
<dbReference type="SMART" id="SM00228">
    <property type="entry name" value="PDZ"/>
    <property type="match status" value="1"/>
</dbReference>
<dbReference type="InterPro" id="IPR017455">
    <property type="entry name" value="Znf_FYVE-rel"/>
</dbReference>
<evidence type="ECO:0000256" key="9">
    <source>
        <dbReference type="PROSITE-ProRule" id="PRU00091"/>
    </source>
</evidence>
<dbReference type="CDD" id="cd06714">
    <property type="entry name" value="PDZ_RIM-like"/>
    <property type="match status" value="1"/>
</dbReference>
<dbReference type="FunFam" id="3.30.40.10:FF:000546">
    <property type="entry name" value="Regulating synaptic membrane exocytosis 1"/>
    <property type="match status" value="1"/>
</dbReference>
<dbReference type="SMART" id="SM00239">
    <property type="entry name" value="C2"/>
    <property type="match status" value="2"/>
</dbReference>
<feature type="compositionally biased region" description="Pro residues" evidence="10">
    <location>
        <begin position="9"/>
        <end position="20"/>
    </location>
</feature>
<dbReference type="InterPro" id="IPR054386">
    <property type="entry name" value="RIM_Znf"/>
</dbReference>
<keyword evidence="7" id="KW-0770">Synapse</keyword>
<dbReference type="GO" id="GO:0048788">
    <property type="term" value="C:cytoskeleton of presynaptic active zone"/>
    <property type="evidence" value="ECO:0007669"/>
    <property type="project" value="TreeGrafter"/>
</dbReference>
<dbReference type="PROSITE" id="PS50916">
    <property type="entry name" value="RABBD"/>
    <property type="match status" value="1"/>
</dbReference>
<evidence type="ECO:0000313" key="16">
    <source>
        <dbReference type="RefSeq" id="XP_027457617.1"/>
    </source>
</evidence>
<evidence type="ECO:0000256" key="2">
    <source>
        <dbReference type="ARBA" id="ARBA00022723"/>
    </source>
</evidence>
<dbReference type="PROSITE" id="PS50004">
    <property type="entry name" value="C2"/>
    <property type="match status" value="2"/>
</dbReference>
<feature type="domain" description="C2" evidence="11">
    <location>
        <begin position="742"/>
        <end position="865"/>
    </location>
</feature>
<evidence type="ECO:0000259" key="12">
    <source>
        <dbReference type="PROSITE" id="PS50106"/>
    </source>
</evidence>
<sequence length="1456" mass="162905">MSSAVGPRGPRPPTVPPPMQELPDLSHLTEEERNIIMAVMDRQKEEEEKEEAMLKCVVRDMAKPAVCKTPRNAENQPHQPSPRLHQQFESYKEQVRKIGEEARRYQGEHKDDAPTCGICHKTKFADGCGHLCSYCRTKFCARCGGRVSLRSNNEDKVVMWVCNLCRKQQEILTKSGAWFFGSGPQQPSQDGTLSDTATGAGSEVPREKKARLQERSRSQTPLSTAAASSQDTAPPSAQPDRSKGAESSQQAVGPEQKQVSSRSRSEPPRERKKTPGLSEQNGKGAQKSERKRVPKSSVQPGEGALEERERKERRESRRLEKGRSQDYPDVPEKREDRKAVDDEKQRKEEEYQTRYRSDPNLARYPVKPPPEEQQMRMHARVSRARHERRHSDVALPRTEAGAALPESKAGKRAPAAARASPPESPRAYSAERTAEARAPGAKQLTNHSPPAPRHGPVPAEALEPKAQEPLRKQSRLDPSSAVLIRKSKREKVETMLRNDSLSSDQSESVRPSPPKPHRSKRGGKKRQMSVSSSEEEGVSTPEYTSCEDVELESESVSEKGDLDYYWLDPATWHSRETSPISSHPVTWQPSKEGDRLIGRVILNKRTTMPKESGALLGLKVVGGKMTDLGRLGAFITKVKKGSLADVVGHLRAGDEVLEWNGKPLPGATNEEVYNIILESKSEPQVEIIVSRPIGDIPRIPESSHPPLESSSSSFESQKMERPSISVISPTSPGALKDAPQVLPGQLSVKLWYDKVGHQLIVNVLQATDLPTRVDGRPRNPYVKMYFLPDRSDKSKRRTKTVKKVLEPKWNQTFVYSHVHRRDFRERMLEITVWDQPRVQEEESEFLGEILIELETALLDDEPHWYKLQTHDESSLPLPQPSPFMPRRHIHGESSSKKLQRSQRISDSDISDYEVDDGIGVVPPVGYRSSARESKSTTLTVPEQQRTTHHRSRSVSPHRGDDQGRPRSRLPNVPLQRSLDEIHPTRRSRSPTRHHDASRSPVDHRSRDVDSQYLSEQDSELLMLPRAKRGRSAECLHTTSELQPSLDRARSASTNCLRPDTSLHSPERERGRWSPSLDRRRPPSPRIQIQHASPENDRHSRKSERSSIQKQTRKGTASDAERVLPPCLSRRGYAALRATDQPVLRGKHPARSRSSEHSSVRTLCSTHHLAPGGSAPPSPLLTRMHRQASPTHLPPADTSFSNRRGRQLPQVPVRSGSIEQESGHKKLKSTIQRSTETGMAAEMRKMVRQPSRESTDGSINSYSSEGNLIFPGVRLGADSQFSDFLDGLGPAQLVGRQTLATPAMGDIQIGMEDKKGQLEVEVIRARSLTQKPGSKSTPAPYVKVYLLENGACIAKKKTRIARKTLDPLYQQSLVFDESPQGKVLQVIVWGDYGRMDHKCFMGVAQILLEELDLSSMVIGWYKLFPPSSLVDPTLTPLTRRASQSSLESSTGPPCIRS</sequence>
<dbReference type="Pfam" id="PF00595">
    <property type="entry name" value="PDZ"/>
    <property type="match status" value="1"/>
</dbReference>
<dbReference type="GO" id="GO:0044325">
    <property type="term" value="F:transmembrane transporter binding"/>
    <property type="evidence" value="ECO:0007669"/>
    <property type="project" value="TreeGrafter"/>
</dbReference>
<evidence type="ECO:0000256" key="6">
    <source>
        <dbReference type="ARBA" id="ARBA00022833"/>
    </source>
</evidence>
<feature type="domain" description="RabBD" evidence="14">
    <location>
        <begin position="22"/>
        <end position="182"/>
    </location>
</feature>
<feature type="region of interest" description="Disordered" evidence="10">
    <location>
        <begin position="1"/>
        <end position="26"/>
    </location>
</feature>
<dbReference type="CDD" id="cd04031">
    <property type="entry name" value="C2A_RIM1alpha"/>
    <property type="match status" value="1"/>
</dbReference>
<feature type="region of interest" description="Disordered" evidence="10">
    <location>
        <begin position="870"/>
        <end position="1021"/>
    </location>
</feature>